<keyword evidence="2" id="KW-0812">Transmembrane</keyword>
<dbReference type="Proteomes" id="UP000245119">
    <property type="component" value="Linkage Group LG14"/>
</dbReference>
<comment type="caution">
    <text evidence="3">The sequence shown here is derived from an EMBL/GenBank/DDBJ whole genome shotgun (WGS) entry which is preliminary data.</text>
</comment>
<dbReference type="Gene3D" id="1.20.140.150">
    <property type="match status" value="1"/>
</dbReference>
<feature type="compositionally biased region" description="Basic and acidic residues" evidence="1">
    <location>
        <begin position="247"/>
        <end position="256"/>
    </location>
</feature>
<reference evidence="3 4" key="1">
    <citation type="submission" date="2018-04" db="EMBL/GenBank/DDBJ databases">
        <title>The genome of golden apple snail Pomacea canaliculata provides insight into stress tolerance and invasive adaptation.</title>
        <authorList>
            <person name="Liu C."/>
            <person name="Liu B."/>
            <person name="Ren Y."/>
            <person name="Zhang Y."/>
            <person name="Wang H."/>
            <person name="Li S."/>
            <person name="Jiang F."/>
            <person name="Yin L."/>
            <person name="Zhang G."/>
            <person name="Qian W."/>
            <person name="Fan W."/>
        </authorList>
    </citation>
    <scope>NUCLEOTIDE SEQUENCE [LARGE SCALE GENOMIC DNA]</scope>
    <source>
        <strain evidence="3">SZHN2017</strain>
        <tissue evidence="3">Muscle</tissue>
    </source>
</reference>
<accession>A0A2T7NCT6</accession>
<sequence length="266" mass="29866">MMSTRKEKLITAGCAIVFLVVAVVLIIAGSLLPRWAAVRNTTAEGNVSFSLWTKEECFGIICHTQKMNVKWTTEECWNDPSDGQRKCQEFSGYKIRSDTKCYEANFCNITWTSQGDFDSVPSLVFVAKAFETPAIFSALISIILYIVKIILLVKKPEFKRLHLKAAYLTFGAIAGFAAAVGVIIFCVMLDKDRYELKWAPYLNGAGGGLYILFGAGGYLSWRNHAQEEFEDDRSDYEKEFVDAKNHSHHPFLDRSISKQSAKSDVV</sequence>
<feature type="compositionally biased region" description="Polar residues" evidence="1">
    <location>
        <begin position="257"/>
        <end position="266"/>
    </location>
</feature>
<proteinExistence type="predicted"/>
<evidence type="ECO:0000256" key="1">
    <source>
        <dbReference type="SAM" id="MobiDB-lite"/>
    </source>
</evidence>
<evidence type="ECO:0000313" key="3">
    <source>
        <dbReference type="EMBL" id="PVD18986.1"/>
    </source>
</evidence>
<dbReference type="AlphaFoldDB" id="A0A2T7NCT6"/>
<gene>
    <name evidence="3" type="ORF">C0Q70_21545</name>
</gene>
<feature type="transmembrane region" description="Helical" evidence="2">
    <location>
        <begin position="9"/>
        <end position="32"/>
    </location>
</feature>
<keyword evidence="2" id="KW-1133">Transmembrane helix</keyword>
<organism evidence="3 4">
    <name type="scientific">Pomacea canaliculata</name>
    <name type="common">Golden apple snail</name>
    <dbReference type="NCBI Taxonomy" id="400727"/>
    <lineage>
        <taxon>Eukaryota</taxon>
        <taxon>Metazoa</taxon>
        <taxon>Spiralia</taxon>
        <taxon>Lophotrochozoa</taxon>
        <taxon>Mollusca</taxon>
        <taxon>Gastropoda</taxon>
        <taxon>Caenogastropoda</taxon>
        <taxon>Architaenioglossa</taxon>
        <taxon>Ampullarioidea</taxon>
        <taxon>Ampullariidae</taxon>
        <taxon>Pomacea</taxon>
    </lineage>
</organism>
<protein>
    <submittedName>
        <fullName evidence="3">Uncharacterized protein</fullName>
    </submittedName>
</protein>
<feature type="region of interest" description="Disordered" evidence="1">
    <location>
        <begin position="247"/>
        <end position="266"/>
    </location>
</feature>
<feature type="transmembrane region" description="Helical" evidence="2">
    <location>
        <begin position="165"/>
        <end position="189"/>
    </location>
</feature>
<feature type="transmembrane region" description="Helical" evidence="2">
    <location>
        <begin position="201"/>
        <end position="221"/>
    </location>
</feature>
<keyword evidence="2" id="KW-0472">Membrane</keyword>
<dbReference type="OrthoDB" id="6118850at2759"/>
<evidence type="ECO:0000256" key="2">
    <source>
        <dbReference type="SAM" id="Phobius"/>
    </source>
</evidence>
<name>A0A2T7NCT6_POMCA</name>
<keyword evidence="4" id="KW-1185">Reference proteome</keyword>
<dbReference type="EMBL" id="PZQS01000014">
    <property type="protein sequence ID" value="PVD18986.1"/>
    <property type="molecule type" value="Genomic_DNA"/>
</dbReference>
<dbReference type="OMA" id="VIIFCAM"/>
<evidence type="ECO:0000313" key="4">
    <source>
        <dbReference type="Proteomes" id="UP000245119"/>
    </source>
</evidence>
<feature type="transmembrane region" description="Helical" evidence="2">
    <location>
        <begin position="134"/>
        <end position="153"/>
    </location>
</feature>